<evidence type="ECO:0000259" key="3">
    <source>
        <dbReference type="Pfam" id="PF02525"/>
    </source>
</evidence>
<feature type="domain" description="Flavodoxin-like fold" evidence="3">
    <location>
        <begin position="5"/>
        <end position="145"/>
    </location>
</feature>
<evidence type="ECO:0000256" key="2">
    <source>
        <dbReference type="ARBA" id="ARBA00023002"/>
    </source>
</evidence>
<dbReference type="GO" id="GO:0005829">
    <property type="term" value="C:cytosol"/>
    <property type="evidence" value="ECO:0007669"/>
    <property type="project" value="TreeGrafter"/>
</dbReference>
<dbReference type="GO" id="GO:0003955">
    <property type="term" value="F:NAD(P)H dehydrogenase (quinone) activity"/>
    <property type="evidence" value="ECO:0007669"/>
    <property type="project" value="TreeGrafter"/>
</dbReference>
<evidence type="ECO:0000256" key="1">
    <source>
        <dbReference type="ARBA" id="ARBA00006252"/>
    </source>
</evidence>
<dbReference type="SUPFAM" id="SSF52218">
    <property type="entry name" value="Flavoproteins"/>
    <property type="match status" value="1"/>
</dbReference>
<dbReference type="InterPro" id="IPR029039">
    <property type="entry name" value="Flavoprotein-like_sf"/>
</dbReference>
<dbReference type="Gene3D" id="3.40.50.360">
    <property type="match status" value="1"/>
</dbReference>
<dbReference type="InterPro" id="IPR003680">
    <property type="entry name" value="Flavodoxin_fold"/>
</dbReference>
<proteinExistence type="inferred from homology"/>
<dbReference type="AlphaFoldDB" id="A0A6J6H856"/>
<organism evidence="4">
    <name type="scientific">freshwater metagenome</name>
    <dbReference type="NCBI Taxonomy" id="449393"/>
    <lineage>
        <taxon>unclassified sequences</taxon>
        <taxon>metagenomes</taxon>
        <taxon>ecological metagenomes</taxon>
    </lineage>
</organism>
<reference evidence="4" key="1">
    <citation type="submission" date="2020-05" db="EMBL/GenBank/DDBJ databases">
        <authorList>
            <person name="Chiriac C."/>
            <person name="Salcher M."/>
            <person name="Ghai R."/>
            <person name="Kavagutti S V."/>
        </authorList>
    </citation>
    <scope>NUCLEOTIDE SEQUENCE</scope>
</reference>
<comment type="similarity">
    <text evidence="1">Belongs to the NAD(P)H dehydrogenase (quinone) family.</text>
</comment>
<dbReference type="Pfam" id="PF02525">
    <property type="entry name" value="Flavodoxin_2"/>
    <property type="match status" value="1"/>
</dbReference>
<gene>
    <name evidence="4" type="ORF">UFOPK1808_01224</name>
</gene>
<sequence>MGQSMNALVVYCHPVEGSFCSAMRDAAIRGLQHAGHNVSVIDLAAESFSPVMPANELQTYIAMDEEVPAPMQRHVRELRRAEILVFVYPTWWSGLPAQLKGWLERVMLPGVAFRLSPNQKVRPALTHMRHIVVISTFGSPWLYVKAVNDNGRRILTRALKLSTSLRTSTSSMGLYAMDKATSDDRSAFLARIEKKMARI</sequence>
<keyword evidence="2" id="KW-0560">Oxidoreductase</keyword>
<dbReference type="PANTHER" id="PTHR10204:SF34">
    <property type="entry name" value="NAD(P)H DEHYDROGENASE [QUINONE] 1 ISOFORM 1"/>
    <property type="match status" value="1"/>
</dbReference>
<accession>A0A6J6H856</accession>
<protein>
    <submittedName>
        <fullName evidence="4">Unannotated protein</fullName>
    </submittedName>
</protein>
<name>A0A6J6H856_9ZZZZ</name>
<evidence type="ECO:0000313" key="4">
    <source>
        <dbReference type="EMBL" id="CAB4608683.1"/>
    </source>
</evidence>
<dbReference type="InterPro" id="IPR051545">
    <property type="entry name" value="NAD(P)H_dehydrogenase_qn"/>
</dbReference>
<dbReference type="PANTHER" id="PTHR10204">
    <property type="entry name" value="NAD P H OXIDOREDUCTASE-RELATED"/>
    <property type="match status" value="1"/>
</dbReference>
<dbReference type="EMBL" id="CAEZUL010000172">
    <property type="protein sequence ID" value="CAB4608683.1"/>
    <property type="molecule type" value="Genomic_DNA"/>
</dbReference>